<dbReference type="EMBL" id="JAULSV010000006">
    <property type="protein sequence ID" value="KAK0641190.1"/>
    <property type="molecule type" value="Genomic_DNA"/>
</dbReference>
<name>A0AA39XY59_9PEZI</name>
<gene>
    <name evidence="1" type="ORF">B0T16DRAFT_210904</name>
</gene>
<accession>A0AA39XY59</accession>
<reference evidence="1" key="1">
    <citation type="submission" date="2023-06" db="EMBL/GenBank/DDBJ databases">
        <title>Genome-scale phylogeny and comparative genomics of the fungal order Sordariales.</title>
        <authorList>
            <consortium name="Lawrence Berkeley National Laboratory"/>
            <person name="Hensen N."/>
            <person name="Bonometti L."/>
            <person name="Westerberg I."/>
            <person name="Brannstrom I.O."/>
            <person name="Guillou S."/>
            <person name="Cros-Aarteil S."/>
            <person name="Calhoun S."/>
            <person name="Haridas S."/>
            <person name="Kuo A."/>
            <person name="Mondo S."/>
            <person name="Pangilinan J."/>
            <person name="Riley R."/>
            <person name="Labutti K."/>
            <person name="Andreopoulos B."/>
            <person name="Lipzen A."/>
            <person name="Chen C."/>
            <person name="Yanf M."/>
            <person name="Daum C."/>
            <person name="Ng V."/>
            <person name="Clum A."/>
            <person name="Steindorff A."/>
            <person name="Ohm R."/>
            <person name="Martin F."/>
            <person name="Silar P."/>
            <person name="Natvig D."/>
            <person name="Lalanne C."/>
            <person name="Gautier V."/>
            <person name="Ament-Velasquez S.L."/>
            <person name="Kruys A."/>
            <person name="Hutchinson M.I."/>
            <person name="Powell A.J."/>
            <person name="Barry K."/>
            <person name="Miller A.N."/>
            <person name="Grigoriev I.V."/>
            <person name="Debuchy R."/>
            <person name="Gladieux P."/>
            <person name="Thoren M.H."/>
            <person name="Johannesson H."/>
        </authorList>
    </citation>
    <scope>NUCLEOTIDE SEQUENCE</scope>
    <source>
        <strain evidence="1">SMH2532-1</strain>
    </source>
</reference>
<keyword evidence="2" id="KW-1185">Reference proteome</keyword>
<evidence type="ECO:0000313" key="2">
    <source>
        <dbReference type="Proteomes" id="UP001174936"/>
    </source>
</evidence>
<dbReference type="Proteomes" id="UP001174936">
    <property type="component" value="Unassembled WGS sequence"/>
</dbReference>
<proteinExistence type="predicted"/>
<dbReference type="AlphaFoldDB" id="A0AA39XY59"/>
<evidence type="ECO:0000313" key="1">
    <source>
        <dbReference type="EMBL" id="KAK0641190.1"/>
    </source>
</evidence>
<organism evidence="1 2">
    <name type="scientific">Cercophora newfieldiana</name>
    <dbReference type="NCBI Taxonomy" id="92897"/>
    <lineage>
        <taxon>Eukaryota</taxon>
        <taxon>Fungi</taxon>
        <taxon>Dikarya</taxon>
        <taxon>Ascomycota</taxon>
        <taxon>Pezizomycotina</taxon>
        <taxon>Sordariomycetes</taxon>
        <taxon>Sordariomycetidae</taxon>
        <taxon>Sordariales</taxon>
        <taxon>Lasiosphaeriaceae</taxon>
        <taxon>Cercophora</taxon>
    </lineage>
</organism>
<protein>
    <submittedName>
        <fullName evidence="1">Uncharacterized protein</fullName>
    </submittedName>
</protein>
<comment type="caution">
    <text evidence="1">The sequence shown here is derived from an EMBL/GenBank/DDBJ whole genome shotgun (WGS) entry which is preliminary data.</text>
</comment>
<sequence>MPAAAGMAVVGLTMYSKCVGWGWGAEVNIAKGGCGVLSCLPFACPVVVKMAHDAPKRNPPVFPPVSELPGSTHDQTFHAPPPRSYPPPSKCVERRLCCASLLGRARGCRQAAHQPIAASCCITGLSERKSGRERRLDTQHRPSARLVIWCLRISLCVV</sequence>